<dbReference type="EMBL" id="SWLB01000014">
    <property type="protein sequence ID" value="KAF3329346.1"/>
    <property type="molecule type" value="Genomic_DNA"/>
</dbReference>
<protein>
    <submittedName>
        <fullName evidence="1">Uncharacterized protein</fullName>
    </submittedName>
</protein>
<proteinExistence type="predicted"/>
<dbReference type="AlphaFoldDB" id="A0A833R3G8"/>
<gene>
    <name evidence="1" type="ORF">FCM35_KLT04677</name>
</gene>
<accession>A0A833R3G8</accession>
<evidence type="ECO:0000313" key="1">
    <source>
        <dbReference type="EMBL" id="KAF3329346.1"/>
    </source>
</evidence>
<dbReference type="Proteomes" id="UP000623129">
    <property type="component" value="Unassembled WGS sequence"/>
</dbReference>
<keyword evidence="2" id="KW-1185">Reference proteome</keyword>
<sequence length="80" mass="9344">MEKDRKPEARERHALSREFLENFDSDIKSEEGTRVMCVELVANREIFIPLWPFYSVVDRGRFSLPASALPHGRHSSDARR</sequence>
<name>A0A833R3G8_9POAL</name>
<evidence type="ECO:0000313" key="2">
    <source>
        <dbReference type="Proteomes" id="UP000623129"/>
    </source>
</evidence>
<comment type="caution">
    <text evidence="1">The sequence shown here is derived from an EMBL/GenBank/DDBJ whole genome shotgun (WGS) entry which is preliminary data.</text>
</comment>
<reference evidence="1" key="1">
    <citation type="submission" date="2020-01" db="EMBL/GenBank/DDBJ databases">
        <title>Genome sequence of Kobresia littledalei, the first chromosome-level genome in the family Cyperaceae.</title>
        <authorList>
            <person name="Qu G."/>
        </authorList>
    </citation>
    <scope>NUCLEOTIDE SEQUENCE</scope>
    <source>
        <strain evidence="1">C.B.Clarke</strain>
        <tissue evidence="1">Leaf</tissue>
    </source>
</reference>
<organism evidence="1 2">
    <name type="scientific">Carex littledalei</name>
    <dbReference type="NCBI Taxonomy" id="544730"/>
    <lineage>
        <taxon>Eukaryota</taxon>
        <taxon>Viridiplantae</taxon>
        <taxon>Streptophyta</taxon>
        <taxon>Embryophyta</taxon>
        <taxon>Tracheophyta</taxon>
        <taxon>Spermatophyta</taxon>
        <taxon>Magnoliopsida</taxon>
        <taxon>Liliopsida</taxon>
        <taxon>Poales</taxon>
        <taxon>Cyperaceae</taxon>
        <taxon>Cyperoideae</taxon>
        <taxon>Cariceae</taxon>
        <taxon>Carex</taxon>
        <taxon>Carex subgen. Euthyceras</taxon>
    </lineage>
</organism>